<dbReference type="InterPro" id="IPR001173">
    <property type="entry name" value="Glyco_trans_2-like"/>
</dbReference>
<dbReference type="CDD" id="cd02511">
    <property type="entry name" value="Beta4Glucosyltransferase"/>
    <property type="match status" value="1"/>
</dbReference>
<feature type="domain" description="Glycosyltransferase 2-like" evidence="1">
    <location>
        <begin position="5"/>
        <end position="97"/>
    </location>
</feature>
<sequence>MITVSLCMIVRNEEETLPRCLKSVTNLIDEIIIVDTGSNDKTCQIAEDYKAQVFHYTWENDFAAARNFAFAQATKDYIFWLDADDVLEVDDHQQFQTWKQSSDLTYDSITMDYILSKDNQGLPLYTLKRNRLVRRDRNFQWIGFVHEYLAVSGNILHSTMSITHKKERAYTDRNLKLYLQRKEEGTVFTERDEYYFGNELYDHGRLEEACYQYEKYLDLEQGWIEDRIAACLKLSDCYARLGQILQQKLALLRTLTYDKPRPEFCCRMGNLFVASNQFDQAVYWYRQAIFSDRSESSSMSIHDRSNTTWVPHIQLCLCHDRLGQRESALLHHQMAKIYYPDHPSVLYNEQYFAESAN</sequence>
<dbReference type="Gene3D" id="3.90.550.10">
    <property type="entry name" value="Spore Coat Polysaccharide Biosynthesis Protein SpsA, Chain A"/>
    <property type="match status" value="1"/>
</dbReference>
<dbReference type="Proteomes" id="UP001519288">
    <property type="component" value="Unassembled WGS sequence"/>
</dbReference>
<dbReference type="PANTHER" id="PTHR43630">
    <property type="entry name" value="POLY-BETA-1,6-N-ACETYL-D-GLUCOSAMINE SYNTHASE"/>
    <property type="match status" value="1"/>
</dbReference>
<dbReference type="Gene3D" id="1.25.40.10">
    <property type="entry name" value="Tetratricopeptide repeat domain"/>
    <property type="match status" value="1"/>
</dbReference>
<keyword evidence="3" id="KW-1185">Reference proteome</keyword>
<dbReference type="PANTHER" id="PTHR43630:SF2">
    <property type="entry name" value="GLYCOSYLTRANSFERASE"/>
    <property type="match status" value="1"/>
</dbReference>
<proteinExistence type="predicted"/>
<evidence type="ECO:0000259" key="1">
    <source>
        <dbReference type="Pfam" id="PF00535"/>
    </source>
</evidence>
<evidence type="ECO:0000313" key="3">
    <source>
        <dbReference type="Proteomes" id="UP001519288"/>
    </source>
</evidence>
<gene>
    <name evidence="2" type="ORF">J2Z69_000913</name>
</gene>
<comment type="caution">
    <text evidence="2">The sequence shown here is derived from an EMBL/GenBank/DDBJ whole genome shotgun (WGS) entry which is preliminary data.</text>
</comment>
<evidence type="ECO:0000313" key="2">
    <source>
        <dbReference type="EMBL" id="MBP1999894.1"/>
    </source>
</evidence>
<reference evidence="2 3" key="1">
    <citation type="submission" date="2021-03" db="EMBL/GenBank/DDBJ databases">
        <title>Genomic Encyclopedia of Type Strains, Phase IV (KMG-IV): sequencing the most valuable type-strain genomes for metagenomic binning, comparative biology and taxonomic classification.</title>
        <authorList>
            <person name="Goeker M."/>
        </authorList>
    </citation>
    <scope>NUCLEOTIDE SEQUENCE [LARGE SCALE GENOMIC DNA]</scope>
    <source>
        <strain evidence="2 3">DSM 26806</strain>
    </source>
</reference>
<name>A0ABS4JDV5_9BACL</name>
<protein>
    <submittedName>
        <fullName evidence="2">Glycosyltransferase involved in cell wall biosynthesis</fullName>
    </submittedName>
</protein>
<dbReference type="InterPro" id="IPR011990">
    <property type="entry name" value="TPR-like_helical_dom_sf"/>
</dbReference>
<dbReference type="InterPro" id="IPR029044">
    <property type="entry name" value="Nucleotide-diphossugar_trans"/>
</dbReference>
<dbReference type="Pfam" id="PF00535">
    <property type="entry name" value="Glycos_transf_2"/>
    <property type="match status" value="1"/>
</dbReference>
<dbReference type="SUPFAM" id="SSF48452">
    <property type="entry name" value="TPR-like"/>
    <property type="match status" value="1"/>
</dbReference>
<organism evidence="2 3">
    <name type="scientific">Paenibacillus shirakamiensis</name>
    <dbReference type="NCBI Taxonomy" id="1265935"/>
    <lineage>
        <taxon>Bacteria</taxon>
        <taxon>Bacillati</taxon>
        <taxon>Bacillota</taxon>
        <taxon>Bacilli</taxon>
        <taxon>Bacillales</taxon>
        <taxon>Paenibacillaceae</taxon>
        <taxon>Paenibacillus</taxon>
    </lineage>
</organism>
<dbReference type="EMBL" id="JAGGLD010000001">
    <property type="protein sequence ID" value="MBP1999894.1"/>
    <property type="molecule type" value="Genomic_DNA"/>
</dbReference>
<dbReference type="SUPFAM" id="SSF53448">
    <property type="entry name" value="Nucleotide-diphospho-sugar transferases"/>
    <property type="match status" value="1"/>
</dbReference>
<accession>A0ABS4JDV5</accession>